<evidence type="ECO:0000256" key="1">
    <source>
        <dbReference type="SAM" id="MobiDB-lite"/>
    </source>
</evidence>
<dbReference type="EMBL" id="JAWDGP010007238">
    <property type="protein sequence ID" value="KAK3727563.1"/>
    <property type="molecule type" value="Genomic_DNA"/>
</dbReference>
<accession>A0AAE0Y016</accession>
<gene>
    <name evidence="2" type="ORF">RRG08_018577</name>
</gene>
<evidence type="ECO:0000313" key="2">
    <source>
        <dbReference type="EMBL" id="KAK3727563.1"/>
    </source>
</evidence>
<dbReference type="AlphaFoldDB" id="A0AAE0Y016"/>
<protein>
    <submittedName>
        <fullName evidence="2">Uncharacterized protein</fullName>
    </submittedName>
</protein>
<organism evidence="2 3">
    <name type="scientific">Elysia crispata</name>
    <name type="common">lettuce slug</name>
    <dbReference type="NCBI Taxonomy" id="231223"/>
    <lineage>
        <taxon>Eukaryota</taxon>
        <taxon>Metazoa</taxon>
        <taxon>Spiralia</taxon>
        <taxon>Lophotrochozoa</taxon>
        <taxon>Mollusca</taxon>
        <taxon>Gastropoda</taxon>
        <taxon>Heterobranchia</taxon>
        <taxon>Euthyneura</taxon>
        <taxon>Panpulmonata</taxon>
        <taxon>Sacoglossa</taxon>
        <taxon>Placobranchoidea</taxon>
        <taxon>Plakobranchidae</taxon>
        <taxon>Elysia</taxon>
    </lineage>
</organism>
<dbReference type="Proteomes" id="UP001283361">
    <property type="component" value="Unassembled WGS sequence"/>
</dbReference>
<feature type="region of interest" description="Disordered" evidence="1">
    <location>
        <begin position="63"/>
        <end position="95"/>
    </location>
</feature>
<keyword evidence="3" id="KW-1185">Reference proteome</keyword>
<reference evidence="2" key="1">
    <citation type="journal article" date="2023" name="G3 (Bethesda)">
        <title>A reference genome for the long-term kleptoplast-retaining sea slug Elysia crispata morphotype clarki.</title>
        <authorList>
            <person name="Eastman K.E."/>
            <person name="Pendleton A.L."/>
            <person name="Shaikh M.A."/>
            <person name="Suttiyut T."/>
            <person name="Ogas R."/>
            <person name="Tomko P."/>
            <person name="Gavelis G."/>
            <person name="Widhalm J.R."/>
            <person name="Wisecaver J.H."/>
        </authorList>
    </citation>
    <scope>NUCLEOTIDE SEQUENCE</scope>
    <source>
        <strain evidence="2">ECLA1</strain>
    </source>
</reference>
<comment type="caution">
    <text evidence="2">The sequence shown here is derived from an EMBL/GenBank/DDBJ whole genome shotgun (WGS) entry which is preliminary data.</text>
</comment>
<sequence>MGNRIISTEWRIAHDRDVSEQITRDRTVCLLAPARLSAALDRTPGRSTLPRTAPCRVLGVAAEERRGETKKKKKTIRGRREGKKAEKRLVRIRPL</sequence>
<feature type="compositionally biased region" description="Basic residues" evidence="1">
    <location>
        <begin position="68"/>
        <end position="82"/>
    </location>
</feature>
<evidence type="ECO:0000313" key="3">
    <source>
        <dbReference type="Proteomes" id="UP001283361"/>
    </source>
</evidence>
<name>A0AAE0Y016_9GAST</name>
<proteinExistence type="predicted"/>